<sequence>MCGALPHVWSGAGDNHLLQQPLNDDELDRLGEFLEEAGSPGMNIELLDGYFAALICGPEAVLPSEYLPQLLGEEPPFENQEEASDILGLIMRHWNTIASTLARTLEEDSVYLPVLLQDEHGMAHGNDWAQGFMHGVHCRLGAWEELLESEEFGEFMLPIFALVHEHDPDPNLRPPAITPDKRDAVLQAMIVSVTHIYRYFVPHRRAAVRMTSRRTSPKINRNDPCPCGSGRKYKYCCAAGAPTIH</sequence>
<dbReference type="SUPFAM" id="SSF101327">
    <property type="entry name" value="YgfB-like"/>
    <property type="match status" value="1"/>
</dbReference>
<accession>A0A6M3ZQ71</accession>
<organism evidence="1 2">
    <name type="scientific">Herbaspirillum rubrisubalbicans Os34</name>
    <dbReference type="NCBI Taxonomy" id="1235827"/>
    <lineage>
        <taxon>Bacteria</taxon>
        <taxon>Pseudomonadati</taxon>
        <taxon>Pseudomonadota</taxon>
        <taxon>Betaproteobacteria</taxon>
        <taxon>Burkholderiales</taxon>
        <taxon>Oxalobacteraceae</taxon>
        <taxon>Herbaspirillum</taxon>
    </lineage>
</organism>
<dbReference type="EMBL" id="CP008956">
    <property type="protein sequence ID" value="QJP99601.1"/>
    <property type="molecule type" value="Genomic_DNA"/>
</dbReference>
<gene>
    <name evidence="1" type="ORF">C798_04990</name>
</gene>
<protein>
    <submittedName>
        <fullName evidence="1">YecA family protein</fullName>
    </submittedName>
</protein>
<dbReference type="RefSeq" id="WP_051053027.1">
    <property type="nucleotide sequence ID" value="NZ_CP008956.1"/>
</dbReference>
<dbReference type="AlphaFoldDB" id="A0A6M3ZQ71"/>
<evidence type="ECO:0000313" key="2">
    <source>
        <dbReference type="Proteomes" id="UP000501648"/>
    </source>
</evidence>
<reference evidence="1 2" key="1">
    <citation type="journal article" date="2012" name="J. Bacteriol.">
        <title>Genome sequence of the pathogenic Herbaspirillum seropedicae strain Os34, isolated from rice roots.</title>
        <authorList>
            <person name="Ye W."/>
            <person name="Ye S."/>
            <person name="Liu J."/>
            <person name="Chang S."/>
            <person name="Chen M."/>
            <person name="Zhu B."/>
            <person name="Guo L."/>
            <person name="An Q."/>
        </authorList>
    </citation>
    <scope>NUCLEOTIDE SEQUENCE [LARGE SCALE GENOMIC DNA]</scope>
    <source>
        <strain evidence="1 2">Os34</strain>
    </source>
</reference>
<dbReference type="Pfam" id="PF03695">
    <property type="entry name" value="UPF0149"/>
    <property type="match status" value="1"/>
</dbReference>
<dbReference type="InterPro" id="IPR036255">
    <property type="entry name" value="YgfB-like_sf"/>
</dbReference>
<dbReference type="InterPro" id="IPR004027">
    <property type="entry name" value="SEC_C_motif"/>
</dbReference>
<dbReference type="NCBIfam" id="TIGR02292">
    <property type="entry name" value="ygfB_yecA"/>
    <property type="match status" value="1"/>
</dbReference>
<dbReference type="Gene3D" id="3.10.450.50">
    <property type="match status" value="1"/>
</dbReference>
<dbReference type="Proteomes" id="UP000501648">
    <property type="component" value="Chromosome"/>
</dbReference>
<dbReference type="SUPFAM" id="SSF103642">
    <property type="entry name" value="Sec-C motif"/>
    <property type="match status" value="1"/>
</dbReference>
<name>A0A6M3ZQ71_9BURK</name>
<dbReference type="Pfam" id="PF02810">
    <property type="entry name" value="SEC-C"/>
    <property type="match status" value="1"/>
</dbReference>
<proteinExistence type="predicted"/>
<dbReference type="InterPro" id="IPR011978">
    <property type="entry name" value="YgfB-like"/>
</dbReference>
<dbReference type="Gene3D" id="1.20.120.740">
    <property type="entry name" value="YgfB uncharacterised protein family UPF0149, PF03695"/>
    <property type="match status" value="1"/>
</dbReference>
<evidence type="ECO:0000313" key="1">
    <source>
        <dbReference type="EMBL" id="QJP99601.1"/>
    </source>
</evidence>